<sequence length="822" mass="92415">MPSTRKRLFQEFDTPATTDHPEESSLLHRLRNTWQFANLCQWIFLFGPVVKLDKDFDIDTLETECLKPDSKVLQDIGLSLLKFLSSHRGLTHELFDEYTRRQFLSRAPEKNPFGTDEVPRRFADFDVITKIRVLQQMTQFIMMSPERLREKTEEQKDIDQTNWRIEPYGWDRHDNTYFVLDDNRIYRLTKPAPAPAKPKKNTKKAKAALRASKRRRISASNGDDAQEVSADTEPSETHGETQDDGLGGMKWECLAVTLDEARAVLSRFERTTDANERILRDQIREHLIPILEKQEESRKRRQLQREKELLNLQKMAYAKRSSRIASKLDRQRAEEEAREEERRKREQEEAARKEEEKRLKMERERENRLRARERRLKEREARRQQHQEELAQLSEDSKKLGTTEARMSERRLQAEIEMRQQALKELEEEEEDWIFDCICGVYGQIDDGSHSVACERCNVWQHSKCLGVDEKEADKDDFHFICETCRRRESDQRPRVIKIKVNPSGSASSSPAQRGHSEISPEKLSKSTSELVAELQSNGLASERTPSVAGTPADFESCANGNALGDTMLPPIAQTSTDSPTRVLDFARAPECAPAVPGTFLAPATQGLNPFSNPHPTLSPPDQSPNKSRAYHTISDPVEPTTSTLNGHSMVANIASPSKQPTTTPPETKTTPPSLSAPPGPNYASSPNFKSISPNASMTAPRQVTPNDRASLGYDENLSPLPSSRAGMSPTKQPSPPLNGQHLLSKHLSNGSSPSNGVVSLSPAANTSPKSSIFPPVATLSPSLPEQILTPPVKHSGTPGAVQHQLLHHVSDTPSLPKDSSS</sequence>
<proteinExistence type="predicted"/>
<feature type="region of interest" description="Disordered" evidence="4">
    <location>
        <begin position="376"/>
        <end position="396"/>
    </location>
</feature>
<dbReference type="InterPro" id="IPR011011">
    <property type="entry name" value="Znf_FYVE_PHD"/>
</dbReference>
<name>A0ABR3XH75_9PEZI</name>
<feature type="compositionally biased region" description="Polar residues" evidence="4">
    <location>
        <begin position="683"/>
        <end position="708"/>
    </location>
</feature>
<feature type="compositionally biased region" description="Polar residues" evidence="4">
    <location>
        <begin position="606"/>
        <end position="616"/>
    </location>
</feature>
<feature type="compositionally biased region" description="Basic and acidic residues" evidence="4">
    <location>
        <begin position="515"/>
        <end position="525"/>
    </location>
</feature>
<feature type="compositionally biased region" description="Low complexity" evidence="4">
    <location>
        <begin position="748"/>
        <end position="763"/>
    </location>
</feature>
<evidence type="ECO:0000256" key="4">
    <source>
        <dbReference type="SAM" id="MobiDB-lite"/>
    </source>
</evidence>
<feature type="compositionally biased region" description="Basic residues" evidence="4">
    <location>
        <begin position="197"/>
        <end position="217"/>
    </location>
</feature>
<dbReference type="SUPFAM" id="SSF57903">
    <property type="entry name" value="FYVE/PHD zinc finger"/>
    <property type="match status" value="1"/>
</dbReference>
<feature type="region of interest" description="Disordered" evidence="4">
    <location>
        <begin position="190"/>
        <end position="247"/>
    </location>
</feature>
<keyword evidence="1" id="KW-0479">Metal-binding</keyword>
<feature type="compositionally biased region" description="Basic and acidic residues" evidence="4">
    <location>
        <begin position="326"/>
        <end position="364"/>
    </location>
</feature>
<dbReference type="PANTHER" id="PTHR14296">
    <property type="entry name" value="REMODELING AND SPACING FACTOR 1"/>
    <property type="match status" value="1"/>
</dbReference>
<dbReference type="InterPro" id="IPR019786">
    <property type="entry name" value="Zinc_finger_PHD-type_CS"/>
</dbReference>
<accession>A0ABR3XH75</accession>
<dbReference type="InterPro" id="IPR019787">
    <property type="entry name" value="Znf_PHD-finger"/>
</dbReference>
<reference evidence="6 7" key="1">
    <citation type="journal article" date="2024" name="Commun. Biol.">
        <title>Comparative genomic analysis of thermophilic fungi reveals convergent evolutionary adaptations and gene losses.</title>
        <authorList>
            <person name="Steindorff A.S."/>
            <person name="Aguilar-Pontes M.V."/>
            <person name="Robinson A.J."/>
            <person name="Andreopoulos B."/>
            <person name="LaButti K."/>
            <person name="Kuo A."/>
            <person name="Mondo S."/>
            <person name="Riley R."/>
            <person name="Otillar R."/>
            <person name="Haridas S."/>
            <person name="Lipzen A."/>
            <person name="Grimwood J."/>
            <person name="Schmutz J."/>
            <person name="Clum A."/>
            <person name="Reid I.D."/>
            <person name="Moisan M.C."/>
            <person name="Butler G."/>
            <person name="Nguyen T.T.M."/>
            <person name="Dewar K."/>
            <person name="Conant G."/>
            <person name="Drula E."/>
            <person name="Henrissat B."/>
            <person name="Hansel C."/>
            <person name="Singer S."/>
            <person name="Hutchinson M.I."/>
            <person name="de Vries R.P."/>
            <person name="Natvig D.O."/>
            <person name="Powell A.J."/>
            <person name="Tsang A."/>
            <person name="Grigoriev I.V."/>
        </authorList>
    </citation>
    <scope>NUCLEOTIDE SEQUENCE [LARGE SCALE GENOMIC DNA]</scope>
    <source>
        <strain evidence="6 7">ATCC 24622</strain>
    </source>
</reference>
<dbReference type="PANTHER" id="PTHR14296:SF3">
    <property type="entry name" value="DIKAR, ISOFORM F"/>
    <property type="match status" value="1"/>
</dbReference>
<dbReference type="InterPro" id="IPR013083">
    <property type="entry name" value="Znf_RING/FYVE/PHD"/>
</dbReference>
<organism evidence="6 7">
    <name type="scientific">Phialemonium thermophilum</name>
    <dbReference type="NCBI Taxonomy" id="223376"/>
    <lineage>
        <taxon>Eukaryota</taxon>
        <taxon>Fungi</taxon>
        <taxon>Dikarya</taxon>
        <taxon>Ascomycota</taxon>
        <taxon>Pezizomycotina</taxon>
        <taxon>Sordariomycetes</taxon>
        <taxon>Sordariomycetidae</taxon>
        <taxon>Cephalothecales</taxon>
        <taxon>Cephalothecaceae</taxon>
        <taxon>Phialemonium</taxon>
    </lineage>
</organism>
<keyword evidence="3" id="KW-0862">Zinc</keyword>
<evidence type="ECO:0000259" key="5">
    <source>
        <dbReference type="SMART" id="SM00249"/>
    </source>
</evidence>
<evidence type="ECO:0000256" key="2">
    <source>
        <dbReference type="ARBA" id="ARBA00022771"/>
    </source>
</evidence>
<dbReference type="InterPro" id="IPR001965">
    <property type="entry name" value="Znf_PHD"/>
</dbReference>
<feature type="region of interest" description="Disordered" evidence="4">
    <location>
        <begin position="495"/>
        <end position="554"/>
    </location>
</feature>
<feature type="compositionally biased region" description="Low complexity" evidence="4">
    <location>
        <begin position="656"/>
        <end position="674"/>
    </location>
</feature>
<evidence type="ECO:0000256" key="3">
    <source>
        <dbReference type="ARBA" id="ARBA00022833"/>
    </source>
</evidence>
<dbReference type="Proteomes" id="UP001586593">
    <property type="component" value="Unassembled WGS sequence"/>
</dbReference>
<feature type="region of interest" description="Disordered" evidence="4">
    <location>
        <begin position="600"/>
        <end position="801"/>
    </location>
</feature>
<dbReference type="EMBL" id="JAZHXJ010000094">
    <property type="protein sequence ID" value="KAL1875305.1"/>
    <property type="molecule type" value="Genomic_DNA"/>
</dbReference>
<dbReference type="InterPro" id="IPR028938">
    <property type="entry name" value="Rsf1-like"/>
</dbReference>
<feature type="domain" description="Zinc finger PHD-type" evidence="5">
    <location>
        <begin position="438"/>
        <end position="486"/>
    </location>
</feature>
<comment type="caution">
    <text evidence="6">The sequence shown here is derived from an EMBL/GenBank/DDBJ whole genome shotgun (WGS) entry which is preliminary data.</text>
</comment>
<dbReference type="PROSITE" id="PS01359">
    <property type="entry name" value="ZF_PHD_1"/>
    <property type="match status" value="1"/>
</dbReference>
<dbReference type="Pfam" id="PF00628">
    <property type="entry name" value="PHD"/>
    <property type="match status" value="1"/>
</dbReference>
<gene>
    <name evidence="6" type="ORF">VTK73DRAFT_10202</name>
</gene>
<keyword evidence="7" id="KW-1185">Reference proteome</keyword>
<protein>
    <recommendedName>
        <fullName evidence="5">Zinc finger PHD-type domain-containing protein</fullName>
    </recommendedName>
</protein>
<evidence type="ECO:0000256" key="1">
    <source>
        <dbReference type="ARBA" id="ARBA00022723"/>
    </source>
</evidence>
<feature type="compositionally biased region" description="Polar residues" evidence="4">
    <location>
        <begin position="526"/>
        <end position="540"/>
    </location>
</feature>
<feature type="region of interest" description="Disordered" evidence="4">
    <location>
        <begin position="318"/>
        <end position="364"/>
    </location>
</feature>
<evidence type="ECO:0000313" key="7">
    <source>
        <dbReference type="Proteomes" id="UP001586593"/>
    </source>
</evidence>
<feature type="compositionally biased region" description="Polar residues" evidence="4">
    <location>
        <begin position="503"/>
        <end position="512"/>
    </location>
</feature>
<keyword evidence="2" id="KW-0863">Zinc-finger</keyword>
<dbReference type="Gene3D" id="3.30.40.10">
    <property type="entry name" value="Zinc/RING finger domain, C3HC4 (zinc finger)"/>
    <property type="match status" value="1"/>
</dbReference>
<evidence type="ECO:0000313" key="6">
    <source>
        <dbReference type="EMBL" id="KAL1875305.1"/>
    </source>
</evidence>
<dbReference type="SMART" id="SM00249">
    <property type="entry name" value="PHD"/>
    <property type="match status" value="1"/>
</dbReference>